<gene>
    <name evidence="1" type="ORF">PG996_002609</name>
</gene>
<proteinExistence type="predicted"/>
<dbReference type="EMBL" id="JAQQWM010000001">
    <property type="protein sequence ID" value="KAK8083828.1"/>
    <property type="molecule type" value="Genomic_DNA"/>
</dbReference>
<protein>
    <submittedName>
        <fullName evidence="1">SET domain-containing protein</fullName>
    </submittedName>
</protein>
<sequence>MAYPLNWNAEIRQCGDALKGLGLFASQRLSKGLKVLSEAPLLVYEARDDLVADIQHQFPQLPEAGQRLFTRMYAGYRDVGPRLPAGDVRDAYVTRPVRLRNIARLNSFEGVGIGCVLPPGSLPLTMSKL</sequence>
<organism evidence="1 2">
    <name type="scientific">Apiospora saccharicola</name>
    <dbReference type="NCBI Taxonomy" id="335842"/>
    <lineage>
        <taxon>Eukaryota</taxon>
        <taxon>Fungi</taxon>
        <taxon>Dikarya</taxon>
        <taxon>Ascomycota</taxon>
        <taxon>Pezizomycotina</taxon>
        <taxon>Sordariomycetes</taxon>
        <taxon>Xylariomycetidae</taxon>
        <taxon>Amphisphaeriales</taxon>
        <taxon>Apiosporaceae</taxon>
        <taxon>Apiospora</taxon>
    </lineage>
</organism>
<reference evidence="1 2" key="1">
    <citation type="submission" date="2023-01" db="EMBL/GenBank/DDBJ databases">
        <title>Analysis of 21 Apiospora genomes using comparative genomics revels a genus with tremendous synthesis potential of carbohydrate active enzymes and secondary metabolites.</title>
        <authorList>
            <person name="Sorensen T."/>
        </authorList>
    </citation>
    <scope>NUCLEOTIDE SEQUENCE [LARGE SCALE GENOMIC DNA]</scope>
    <source>
        <strain evidence="1 2">CBS 83171</strain>
    </source>
</reference>
<keyword evidence="2" id="KW-1185">Reference proteome</keyword>
<accession>A0ABR1WK43</accession>
<evidence type="ECO:0000313" key="2">
    <source>
        <dbReference type="Proteomes" id="UP001446871"/>
    </source>
</evidence>
<name>A0ABR1WK43_9PEZI</name>
<dbReference type="Proteomes" id="UP001446871">
    <property type="component" value="Unassembled WGS sequence"/>
</dbReference>
<evidence type="ECO:0000313" key="1">
    <source>
        <dbReference type="EMBL" id="KAK8083828.1"/>
    </source>
</evidence>
<comment type="caution">
    <text evidence="1">The sequence shown here is derived from an EMBL/GenBank/DDBJ whole genome shotgun (WGS) entry which is preliminary data.</text>
</comment>